<organism evidence="1 2">
    <name type="scientific">Micromonospora kangleipakensis</name>
    <dbReference type="NCBI Taxonomy" id="1077942"/>
    <lineage>
        <taxon>Bacteria</taxon>
        <taxon>Bacillati</taxon>
        <taxon>Actinomycetota</taxon>
        <taxon>Actinomycetes</taxon>
        <taxon>Micromonosporales</taxon>
        <taxon>Micromonosporaceae</taxon>
        <taxon>Micromonospora</taxon>
    </lineage>
</organism>
<gene>
    <name evidence="1" type="ORF">EV384_6351</name>
</gene>
<accession>A0A4Q8BJS4</accession>
<evidence type="ECO:0000313" key="2">
    <source>
        <dbReference type="Proteomes" id="UP000294114"/>
    </source>
</evidence>
<keyword evidence="2" id="KW-1185">Reference proteome</keyword>
<protein>
    <submittedName>
        <fullName evidence="1">Uncharacterized protein</fullName>
    </submittedName>
</protein>
<dbReference type="AlphaFoldDB" id="A0A4Q8BJS4"/>
<comment type="caution">
    <text evidence="1">The sequence shown here is derived from an EMBL/GenBank/DDBJ whole genome shotgun (WGS) entry which is preliminary data.</text>
</comment>
<dbReference type="EMBL" id="SHLD01000001">
    <property type="protein sequence ID" value="RZU77619.1"/>
    <property type="molecule type" value="Genomic_DNA"/>
</dbReference>
<evidence type="ECO:0000313" key="1">
    <source>
        <dbReference type="EMBL" id="RZU77619.1"/>
    </source>
</evidence>
<reference evidence="1 2" key="1">
    <citation type="submission" date="2019-02" db="EMBL/GenBank/DDBJ databases">
        <title>Sequencing the genomes of 1000 actinobacteria strains.</title>
        <authorList>
            <person name="Klenk H.-P."/>
        </authorList>
    </citation>
    <scope>NUCLEOTIDE SEQUENCE [LARGE SCALE GENOMIC DNA]</scope>
    <source>
        <strain evidence="1 2">DSM 45612</strain>
    </source>
</reference>
<dbReference type="Proteomes" id="UP000294114">
    <property type="component" value="Unassembled WGS sequence"/>
</dbReference>
<proteinExistence type="predicted"/>
<name>A0A4Q8BJS4_9ACTN</name>
<dbReference type="RefSeq" id="WP_130339107.1">
    <property type="nucleotide sequence ID" value="NZ_SHLD01000001.1"/>
</dbReference>
<sequence>MSVGLPTPDMTNAEIAEHFREAGLSILHLAAVSLWTIPDILTACITEPEALAEGYRAGLEEALSQMLDDVEGV</sequence>